<organism evidence="1 2">
    <name type="scientific">Bosea eneae</name>
    <dbReference type="NCBI Taxonomy" id="151454"/>
    <lineage>
        <taxon>Bacteria</taxon>
        <taxon>Pseudomonadati</taxon>
        <taxon>Pseudomonadota</taxon>
        <taxon>Alphaproteobacteria</taxon>
        <taxon>Hyphomicrobiales</taxon>
        <taxon>Boseaceae</taxon>
        <taxon>Bosea</taxon>
    </lineage>
</organism>
<evidence type="ECO:0000313" key="1">
    <source>
        <dbReference type="EMBL" id="MFC5423710.1"/>
    </source>
</evidence>
<dbReference type="Proteomes" id="UP001596053">
    <property type="component" value="Unassembled WGS sequence"/>
</dbReference>
<dbReference type="InterPro" id="IPR006522">
    <property type="entry name" value="Phage_virion_morphogenesis"/>
</dbReference>
<reference evidence="2" key="1">
    <citation type="journal article" date="2019" name="Int. J. Syst. Evol. Microbiol.">
        <title>The Global Catalogue of Microorganisms (GCM) 10K type strain sequencing project: providing services to taxonomists for standard genome sequencing and annotation.</title>
        <authorList>
            <consortium name="The Broad Institute Genomics Platform"/>
            <consortium name="The Broad Institute Genome Sequencing Center for Infectious Disease"/>
            <person name="Wu L."/>
            <person name="Ma J."/>
        </authorList>
    </citation>
    <scope>NUCLEOTIDE SEQUENCE [LARGE SCALE GENOMIC DNA]</scope>
    <source>
        <strain evidence="2">NCAIM B.01391</strain>
    </source>
</reference>
<sequence length="178" mass="18470">MSGFSVTFSFDWDPARAAFGRLERVVADPTPITRAIGTGLVTSTQDRFDDEVAPDGSAWSPLNPLYASGKRGPGILRESGMRGGLQGSITYRAGRADVQVGSNKIYAGVHQGGAVITAKNGPFLVFSMGGKTVKTPSVTIPARPFVGISSDDQVMILDVIEGGLARALGSGPSSGGKR</sequence>
<dbReference type="RefSeq" id="WP_377801776.1">
    <property type="nucleotide sequence ID" value="NZ_JBHSLW010000102.1"/>
</dbReference>
<dbReference type="EMBL" id="JBHSLW010000102">
    <property type="protein sequence ID" value="MFC5423710.1"/>
    <property type="molecule type" value="Genomic_DNA"/>
</dbReference>
<proteinExistence type="predicted"/>
<gene>
    <name evidence="1" type="ORF">ACFPOB_29695</name>
</gene>
<evidence type="ECO:0000313" key="2">
    <source>
        <dbReference type="Proteomes" id="UP001596053"/>
    </source>
</evidence>
<protein>
    <submittedName>
        <fullName evidence="1">Phage virion morphogenesis protein</fullName>
    </submittedName>
</protein>
<keyword evidence="2" id="KW-1185">Reference proteome</keyword>
<comment type="caution">
    <text evidence="1">The sequence shown here is derived from an EMBL/GenBank/DDBJ whole genome shotgun (WGS) entry which is preliminary data.</text>
</comment>
<name>A0ABW0J1M3_9HYPH</name>
<dbReference type="NCBIfam" id="TIGR01635">
    <property type="entry name" value="tail_comp_S"/>
    <property type="match status" value="1"/>
</dbReference>
<dbReference type="Pfam" id="PF05069">
    <property type="entry name" value="Phage_tail_S"/>
    <property type="match status" value="1"/>
</dbReference>
<accession>A0ABW0J1M3</accession>